<gene>
    <name evidence="3" type="ORF">PGLA1383_LOCUS42154</name>
</gene>
<dbReference type="Pfam" id="PF13898">
    <property type="entry name" value="MINDY-3_4_CD"/>
    <property type="match status" value="1"/>
</dbReference>
<evidence type="ECO:0000256" key="1">
    <source>
        <dbReference type="ARBA" id="ARBA00011074"/>
    </source>
</evidence>
<dbReference type="GO" id="GO:1990380">
    <property type="term" value="F:K48-linked deubiquitinase activity"/>
    <property type="evidence" value="ECO:0007669"/>
    <property type="project" value="InterPro"/>
</dbReference>
<dbReference type="InterPro" id="IPR039785">
    <property type="entry name" value="MINY3/4"/>
</dbReference>
<evidence type="ECO:0000313" key="4">
    <source>
        <dbReference type="Proteomes" id="UP000654075"/>
    </source>
</evidence>
<dbReference type="InterPro" id="IPR025257">
    <property type="entry name" value="MINDY-3/4_CD"/>
</dbReference>
<dbReference type="OrthoDB" id="10263628at2759"/>
<dbReference type="EMBL" id="CAJNNV010028583">
    <property type="protein sequence ID" value="CAE8625123.1"/>
    <property type="molecule type" value="Genomic_DNA"/>
</dbReference>
<dbReference type="Proteomes" id="UP000654075">
    <property type="component" value="Unassembled WGS sequence"/>
</dbReference>
<evidence type="ECO:0000313" key="3">
    <source>
        <dbReference type="EMBL" id="CAE8625123.1"/>
    </source>
</evidence>
<accession>A0A813GDB0</accession>
<sequence>MPAPRHGGGHPQALQSSCSVSAPELAIDATAQKVHIWTRSSGAGLLVDSSKLVPKKLGLLLSRSRLILEYEVPGLCNRAHHIIELQSPDVASESWVVSELRRLRQVHRAWLGGVAEEQLEGFLQRFSEAQPGQATAKVAALQLSKEPSEPVLRGPLIPQEAKELLSLLLGKRSSQGLPKEWLQGWGFEAEAEKSCPYGLRQVEGGPCGVVAPVQASLVVRLMMNNIEPSKTNLVQRRSALLDALTDVLFVCAAESCRGESKGLKVLVLVPPPTVAVRASPAQRLLKGPEGCTVSEFSDWQSLRGAWEKPPLSAAYLTREGSESDADSAGVLLFLYSAMATRGSRQVREDSDLPEEASMIAAHGYCSQEAVNLLLTGVACSNVFDGTKCLGGDDDSGESLLLRGVKQRPQVGFLSLFEAFGSLEVGSLLKRPEWPVWVVHAESHYSLLFGCPAPMDKSGCRLLPSDVTSDVWYYDPLGRQDEEKRITVTPGQRSEAADEDDLESNGMIAKVIRTLWGATADLDWNGSEPIY</sequence>
<dbReference type="GO" id="GO:0071108">
    <property type="term" value="P:protein K48-linked deubiquitination"/>
    <property type="evidence" value="ECO:0007669"/>
    <property type="project" value="InterPro"/>
</dbReference>
<dbReference type="PANTHER" id="PTHR12473">
    <property type="entry name" value="UBIQUITIN CARBOXYL-TERMINAL HYDROLASE MINDY-4-RELATED"/>
    <property type="match status" value="1"/>
</dbReference>
<dbReference type="AlphaFoldDB" id="A0A813GDB0"/>
<dbReference type="PANTHER" id="PTHR12473:SF8">
    <property type="entry name" value="UBIQUITIN CARBOXYL-TERMINAL HYDROLASE MINDY-4-RELATED"/>
    <property type="match status" value="1"/>
</dbReference>
<feature type="domain" description="Deubiquitinating enzyme MINDY-3/4 conserved" evidence="2">
    <location>
        <begin position="165"/>
        <end position="525"/>
    </location>
</feature>
<keyword evidence="4" id="KW-1185">Reference proteome</keyword>
<dbReference type="GO" id="GO:0004843">
    <property type="term" value="F:cysteine-type deubiquitinase activity"/>
    <property type="evidence" value="ECO:0007669"/>
    <property type="project" value="UniProtKB-EC"/>
</dbReference>
<comment type="caution">
    <text evidence="3">The sequence shown here is derived from an EMBL/GenBank/DDBJ whole genome shotgun (WGS) entry which is preliminary data.</text>
</comment>
<organism evidence="3 4">
    <name type="scientific">Polarella glacialis</name>
    <name type="common">Dinoflagellate</name>
    <dbReference type="NCBI Taxonomy" id="89957"/>
    <lineage>
        <taxon>Eukaryota</taxon>
        <taxon>Sar</taxon>
        <taxon>Alveolata</taxon>
        <taxon>Dinophyceae</taxon>
        <taxon>Suessiales</taxon>
        <taxon>Suessiaceae</taxon>
        <taxon>Polarella</taxon>
    </lineage>
</organism>
<evidence type="ECO:0000259" key="2">
    <source>
        <dbReference type="SMART" id="SM01174"/>
    </source>
</evidence>
<comment type="similarity">
    <text evidence="1">Belongs to the MINDY deubiquitinase family. FAM188 subfamily.</text>
</comment>
<protein>
    <recommendedName>
        <fullName evidence="2">Deubiquitinating enzyme MINDY-3/4 conserved domain-containing protein</fullName>
    </recommendedName>
</protein>
<name>A0A813GDB0_POLGL</name>
<reference evidence="3" key="1">
    <citation type="submission" date="2021-02" db="EMBL/GenBank/DDBJ databases">
        <authorList>
            <person name="Dougan E. K."/>
            <person name="Rhodes N."/>
            <person name="Thang M."/>
            <person name="Chan C."/>
        </authorList>
    </citation>
    <scope>NUCLEOTIDE SEQUENCE</scope>
</reference>
<dbReference type="GO" id="GO:0006508">
    <property type="term" value="P:proteolysis"/>
    <property type="evidence" value="ECO:0007669"/>
    <property type="project" value="UniProtKB-KW"/>
</dbReference>
<proteinExistence type="inferred from homology"/>
<dbReference type="SMART" id="SM01174">
    <property type="entry name" value="DUF4205"/>
    <property type="match status" value="1"/>
</dbReference>